<evidence type="ECO:0000313" key="3">
    <source>
        <dbReference type="Proteomes" id="UP000051086"/>
    </source>
</evidence>
<evidence type="ECO:0000313" key="4">
    <source>
        <dbReference type="Proteomes" id="UP000051887"/>
    </source>
</evidence>
<protein>
    <recommendedName>
        <fullName evidence="5">Capsule polysaccharide biosynthesis protein</fullName>
    </recommendedName>
</protein>
<name>A0A0P1G086_9RHOB</name>
<dbReference type="Proteomes" id="UP000051086">
    <property type="component" value="Unassembled WGS sequence"/>
</dbReference>
<dbReference type="EMBL" id="CYSC01000033">
    <property type="protein sequence ID" value="CUH72578.1"/>
    <property type="molecule type" value="Genomic_DNA"/>
</dbReference>
<reference evidence="1 3" key="2">
    <citation type="submission" date="2015-09" db="EMBL/GenBank/DDBJ databases">
        <authorList>
            <person name="Rodrigo-Torres L."/>
            <person name="Arahal D.R."/>
        </authorList>
    </citation>
    <scope>NUCLEOTIDE SEQUENCE [LARGE SCALE GENOMIC DNA]</scope>
    <source>
        <strain evidence="1 3">CECT 5118</strain>
    </source>
</reference>
<evidence type="ECO:0000313" key="1">
    <source>
        <dbReference type="EMBL" id="CUH66285.1"/>
    </source>
</evidence>
<dbReference type="OrthoDB" id="6713140at2"/>
<dbReference type="InterPro" id="IPR043148">
    <property type="entry name" value="TagF_C"/>
</dbReference>
<accession>A0A0P1G086</accession>
<proteinExistence type="predicted"/>
<evidence type="ECO:0000313" key="2">
    <source>
        <dbReference type="EMBL" id="CUH72578.1"/>
    </source>
</evidence>
<dbReference type="Proteomes" id="UP000051887">
    <property type="component" value="Unassembled WGS sequence"/>
</dbReference>
<reference evidence="2 4" key="1">
    <citation type="submission" date="2015-09" db="EMBL/GenBank/DDBJ databases">
        <authorList>
            <consortium name="Swine Surveillance"/>
        </authorList>
    </citation>
    <scope>NUCLEOTIDE SEQUENCE [LARGE SCALE GENOMIC DNA]</scope>
    <source>
        <strain evidence="2 4">5120</strain>
    </source>
</reference>
<keyword evidence="3" id="KW-1185">Reference proteome</keyword>
<gene>
    <name evidence="1" type="ORF">TL5118_01682</name>
    <name evidence="2" type="ORF">TL5120_02384</name>
</gene>
<dbReference type="SUPFAM" id="SSF53756">
    <property type="entry name" value="UDP-Glycosyltransferase/glycogen phosphorylase"/>
    <property type="match status" value="1"/>
</dbReference>
<dbReference type="AlphaFoldDB" id="A0A0P1G086"/>
<dbReference type="RefSeq" id="WP_058243772.1">
    <property type="nucleotide sequence ID" value="NZ_CYSB01000026.1"/>
</dbReference>
<evidence type="ECO:0008006" key="5">
    <source>
        <dbReference type="Google" id="ProtNLM"/>
    </source>
</evidence>
<sequence length="305" mass="35334">MMVEKHVDFYLEPGLRSSAEAGKHNFINKVITVLEKGGFSTAIHGNTLSDRSQSETRNSYAMFHMDQPLNARGLTMRRVYHYPFWQIEPTTERWDWRVAKARFKPEKIDGGEAQKFYNFWRKRLFGDAVQDIGRDGFVYVPLQGRLAERRSFQTCSPIEMLVATLQRDPGRRVVATLHPNEIVTGAERAKLQTLAKRFPRLSLREAPMEEMLARCDYVVTQNSSVAFNGYFFGKPCVLFARVDFHHIAGDVFRNGRDAAFDAVQAEAPEYARYIWWFWQEMSINAGREEAENKIRQAIRRGGWPI</sequence>
<dbReference type="Gene3D" id="3.40.50.12580">
    <property type="match status" value="1"/>
</dbReference>
<organism evidence="2 4">
    <name type="scientific">Thalassovita autumnalis</name>
    <dbReference type="NCBI Taxonomy" id="2072972"/>
    <lineage>
        <taxon>Bacteria</taxon>
        <taxon>Pseudomonadati</taxon>
        <taxon>Pseudomonadota</taxon>
        <taxon>Alphaproteobacteria</taxon>
        <taxon>Rhodobacterales</taxon>
        <taxon>Roseobacteraceae</taxon>
        <taxon>Thalassovita</taxon>
    </lineage>
</organism>
<dbReference type="EMBL" id="CYSB01000026">
    <property type="protein sequence ID" value="CUH66285.1"/>
    <property type="molecule type" value="Genomic_DNA"/>
</dbReference>